<name>A0A517QCV5_9PLAN</name>
<sequence length="163" mass="18259">MSLAEHITASLQLPTTVVNMYLEDLTDAEILVRPFESMNHIAWQLGHLIQSEHFHVTQVAPDAMPALPEGFQERHTKETAASDEPDDFLTKAEYVQLMHAQREASLKLLATLSDEQLSQPAPEKVNYLGSTVGCIFAGEATHWMMHAGQWAVIRRKLGKPPLF</sequence>
<proteinExistence type="predicted"/>
<dbReference type="InterPro" id="IPR024775">
    <property type="entry name" value="DinB-like"/>
</dbReference>
<evidence type="ECO:0000313" key="3">
    <source>
        <dbReference type="Proteomes" id="UP000315647"/>
    </source>
</evidence>
<reference evidence="2 3" key="1">
    <citation type="submission" date="2019-03" db="EMBL/GenBank/DDBJ databases">
        <title>Deep-cultivation of Planctomycetes and their phenomic and genomic characterization uncovers novel biology.</title>
        <authorList>
            <person name="Wiegand S."/>
            <person name="Jogler M."/>
            <person name="Boedeker C."/>
            <person name="Pinto D."/>
            <person name="Vollmers J."/>
            <person name="Rivas-Marin E."/>
            <person name="Kohn T."/>
            <person name="Peeters S.H."/>
            <person name="Heuer A."/>
            <person name="Rast P."/>
            <person name="Oberbeckmann S."/>
            <person name="Bunk B."/>
            <person name="Jeske O."/>
            <person name="Meyerdierks A."/>
            <person name="Storesund J.E."/>
            <person name="Kallscheuer N."/>
            <person name="Luecker S."/>
            <person name="Lage O.M."/>
            <person name="Pohl T."/>
            <person name="Merkel B.J."/>
            <person name="Hornburger P."/>
            <person name="Mueller R.-W."/>
            <person name="Bruemmer F."/>
            <person name="Labrenz M."/>
            <person name="Spormann A.M."/>
            <person name="Op den Camp H."/>
            <person name="Overmann J."/>
            <person name="Amann R."/>
            <person name="Jetten M.S.M."/>
            <person name="Mascher T."/>
            <person name="Medema M.H."/>
            <person name="Devos D.P."/>
            <person name="Kaster A.-K."/>
            <person name="Ovreas L."/>
            <person name="Rohde M."/>
            <person name="Galperin M.Y."/>
            <person name="Jogler C."/>
        </authorList>
    </citation>
    <scope>NUCLEOTIDE SEQUENCE [LARGE SCALE GENOMIC DNA]</scope>
    <source>
        <strain evidence="2 3">Enr10</strain>
    </source>
</reference>
<feature type="domain" description="DinB-like" evidence="1">
    <location>
        <begin position="18"/>
        <end position="149"/>
    </location>
</feature>
<gene>
    <name evidence="2" type="ORF">Enr10x_47950</name>
</gene>
<evidence type="ECO:0000313" key="2">
    <source>
        <dbReference type="EMBL" id="QDT29441.1"/>
    </source>
</evidence>
<dbReference type="InterPro" id="IPR034660">
    <property type="entry name" value="DinB/YfiT-like"/>
</dbReference>
<dbReference type="Pfam" id="PF12867">
    <property type="entry name" value="DinB_2"/>
    <property type="match status" value="1"/>
</dbReference>
<dbReference type="RefSeq" id="WP_145451523.1">
    <property type="nucleotide sequence ID" value="NZ_CP037421.1"/>
</dbReference>
<dbReference type="AlphaFoldDB" id="A0A517QCV5"/>
<dbReference type="EMBL" id="CP037421">
    <property type="protein sequence ID" value="QDT29441.1"/>
    <property type="molecule type" value="Genomic_DNA"/>
</dbReference>
<dbReference type="Proteomes" id="UP000315647">
    <property type="component" value="Chromosome"/>
</dbReference>
<keyword evidence="3" id="KW-1185">Reference proteome</keyword>
<dbReference type="Gene3D" id="1.20.120.450">
    <property type="entry name" value="dinb family like domain"/>
    <property type="match status" value="1"/>
</dbReference>
<protein>
    <submittedName>
        <fullName evidence="2">DinB superfamily protein</fullName>
    </submittedName>
</protein>
<dbReference type="SUPFAM" id="SSF109854">
    <property type="entry name" value="DinB/YfiT-like putative metalloenzymes"/>
    <property type="match status" value="1"/>
</dbReference>
<organism evidence="2 3">
    <name type="scientific">Gimesia panareensis</name>
    <dbReference type="NCBI Taxonomy" id="2527978"/>
    <lineage>
        <taxon>Bacteria</taxon>
        <taxon>Pseudomonadati</taxon>
        <taxon>Planctomycetota</taxon>
        <taxon>Planctomycetia</taxon>
        <taxon>Planctomycetales</taxon>
        <taxon>Planctomycetaceae</taxon>
        <taxon>Gimesia</taxon>
    </lineage>
</organism>
<evidence type="ECO:0000259" key="1">
    <source>
        <dbReference type="Pfam" id="PF12867"/>
    </source>
</evidence>
<accession>A0A517QCV5</accession>